<dbReference type="GO" id="GO:0043139">
    <property type="term" value="F:5'-3' DNA helicase activity"/>
    <property type="evidence" value="ECO:0007669"/>
    <property type="project" value="UniProtKB-EC"/>
</dbReference>
<dbReference type="eggNOG" id="KOG0987">
    <property type="taxonomic scope" value="Eukaryota"/>
</dbReference>
<dbReference type="Pfam" id="PF05970">
    <property type="entry name" value="PIF1"/>
    <property type="match status" value="1"/>
</dbReference>
<dbReference type="EC" id="5.6.2.3" evidence="1"/>
<comment type="cofactor">
    <cofactor evidence="1">
        <name>Mg(2+)</name>
        <dbReference type="ChEBI" id="CHEBI:18420"/>
    </cofactor>
</comment>
<keyword evidence="1" id="KW-0347">Helicase</keyword>
<accession>A0A0E0Q4X1</accession>
<name>A0A0E0Q4X1_ORYRU</name>
<feature type="domain" description="DNA helicase Pif1-like DEAD-box helicase" evidence="2">
    <location>
        <begin position="39"/>
        <end position="68"/>
    </location>
</feature>
<sequence length="204" mass="22782">MNLFDKHLPLYGIKHLLTINIALKHLIAPLEISCHRSTMINSVNMQFGGITIVLGGDFRQTLPTATNPECLDHSLPLMAKLFELELFATWLLFLGDGVVHDSAPADRPDTTWVKIPSYLLLPVEERNLAGLISFVYGSIPHVSQLPTYLCERAILAPTDEIAAAINTQIINHIATEEMSYYSFDSIDDATPNYRNVQLFLTNCN</sequence>
<keyword evidence="4" id="KW-1185">Reference proteome</keyword>
<keyword evidence="1" id="KW-0234">DNA repair</keyword>
<comment type="catalytic activity">
    <reaction evidence="1">
        <text>ATP + H2O = ADP + phosphate + H(+)</text>
        <dbReference type="Rhea" id="RHEA:13065"/>
        <dbReference type="ChEBI" id="CHEBI:15377"/>
        <dbReference type="ChEBI" id="CHEBI:15378"/>
        <dbReference type="ChEBI" id="CHEBI:30616"/>
        <dbReference type="ChEBI" id="CHEBI:43474"/>
        <dbReference type="ChEBI" id="CHEBI:456216"/>
        <dbReference type="EC" id="5.6.2.3"/>
    </reaction>
</comment>
<keyword evidence="1" id="KW-0067">ATP-binding</keyword>
<evidence type="ECO:0000256" key="1">
    <source>
        <dbReference type="RuleBase" id="RU363044"/>
    </source>
</evidence>
<dbReference type="EnsemblPlants" id="ORUFI07G05200.1">
    <property type="protein sequence ID" value="ORUFI07G05200.1"/>
    <property type="gene ID" value="ORUFI07G05200"/>
</dbReference>
<dbReference type="InterPro" id="IPR010285">
    <property type="entry name" value="DNA_helicase_pif1-like_DEAD"/>
</dbReference>
<dbReference type="Gramene" id="ORUFI07G05200.1">
    <property type="protein sequence ID" value="ORUFI07G05200.1"/>
    <property type="gene ID" value="ORUFI07G05200"/>
</dbReference>
<dbReference type="GO" id="GO:0005524">
    <property type="term" value="F:ATP binding"/>
    <property type="evidence" value="ECO:0007669"/>
    <property type="project" value="UniProtKB-KW"/>
</dbReference>
<dbReference type="PANTHER" id="PTHR10492:SF96">
    <property type="entry name" value="ATP-DEPENDENT DNA HELICASE"/>
    <property type="match status" value="1"/>
</dbReference>
<dbReference type="Proteomes" id="UP000008022">
    <property type="component" value="Unassembled WGS sequence"/>
</dbReference>
<reference evidence="4" key="1">
    <citation type="submission" date="2013-06" db="EMBL/GenBank/DDBJ databases">
        <authorList>
            <person name="Zhao Q."/>
        </authorList>
    </citation>
    <scope>NUCLEOTIDE SEQUENCE</scope>
    <source>
        <strain evidence="4">cv. W1943</strain>
    </source>
</reference>
<dbReference type="STRING" id="4529.A0A0E0Q4X1"/>
<dbReference type="PANTHER" id="PTHR10492">
    <property type="match status" value="1"/>
</dbReference>
<evidence type="ECO:0000313" key="3">
    <source>
        <dbReference type="EnsemblPlants" id="ORUFI07G05200.1"/>
    </source>
</evidence>
<dbReference type="GO" id="GO:0016887">
    <property type="term" value="F:ATP hydrolysis activity"/>
    <property type="evidence" value="ECO:0007669"/>
    <property type="project" value="RHEA"/>
</dbReference>
<keyword evidence="1" id="KW-0233">DNA recombination</keyword>
<evidence type="ECO:0000259" key="2">
    <source>
        <dbReference type="Pfam" id="PF05970"/>
    </source>
</evidence>
<proteinExistence type="inferred from homology"/>
<organism evidence="3 4">
    <name type="scientific">Oryza rufipogon</name>
    <name type="common">Brownbeard rice</name>
    <name type="synonym">Asian wild rice</name>
    <dbReference type="NCBI Taxonomy" id="4529"/>
    <lineage>
        <taxon>Eukaryota</taxon>
        <taxon>Viridiplantae</taxon>
        <taxon>Streptophyta</taxon>
        <taxon>Embryophyta</taxon>
        <taxon>Tracheophyta</taxon>
        <taxon>Spermatophyta</taxon>
        <taxon>Magnoliopsida</taxon>
        <taxon>Liliopsida</taxon>
        <taxon>Poales</taxon>
        <taxon>Poaceae</taxon>
        <taxon>BOP clade</taxon>
        <taxon>Oryzoideae</taxon>
        <taxon>Oryzeae</taxon>
        <taxon>Oryzinae</taxon>
        <taxon>Oryza</taxon>
    </lineage>
</organism>
<reference evidence="3" key="2">
    <citation type="submission" date="2015-06" db="UniProtKB">
        <authorList>
            <consortium name="EnsemblPlants"/>
        </authorList>
    </citation>
    <scope>IDENTIFICATION</scope>
</reference>
<comment type="similarity">
    <text evidence="1">Belongs to the helicase family.</text>
</comment>
<evidence type="ECO:0000313" key="4">
    <source>
        <dbReference type="Proteomes" id="UP000008022"/>
    </source>
</evidence>
<dbReference type="GO" id="GO:0006281">
    <property type="term" value="P:DNA repair"/>
    <property type="evidence" value="ECO:0007669"/>
    <property type="project" value="UniProtKB-KW"/>
</dbReference>
<dbReference type="GO" id="GO:0000723">
    <property type="term" value="P:telomere maintenance"/>
    <property type="evidence" value="ECO:0007669"/>
    <property type="project" value="InterPro"/>
</dbReference>
<dbReference type="GO" id="GO:0006310">
    <property type="term" value="P:DNA recombination"/>
    <property type="evidence" value="ECO:0007669"/>
    <property type="project" value="UniProtKB-KW"/>
</dbReference>
<keyword evidence="1" id="KW-0378">Hydrolase</keyword>
<keyword evidence="1" id="KW-0547">Nucleotide-binding</keyword>
<dbReference type="HOGENOM" id="CLU_1345148_0_0_1"/>
<keyword evidence="1" id="KW-0227">DNA damage</keyword>
<protein>
    <recommendedName>
        <fullName evidence="1">ATP-dependent DNA helicase</fullName>
        <ecNumber evidence="1">5.6.2.3</ecNumber>
    </recommendedName>
</protein>
<dbReference type="AlphaFoldDB" id="A0A0E0Q4X1"/>